<evidence type="ECO:0000313" key="2">
    <source>
        <dbReference type="Proteomes" id="UP000234667"/>
    </source>
</evidence>
<dbReference type="Proteomes" id="UP000234667">
    <property type="component" value="Unassembled WGS sequence"/>
</dbReference>
<dbReference type="EMBL" id="PIDR01000150">
    <property type="protein sequence ID" value="PLO72651.1"/>
    <property type="molecule type" value="Genomic_DNA"/>
</dbReference>
<name>A0A2J5Q2X0_9ENTR</name>
<organism evidence="1 2">
    <name type="scientific">Klebsiella michiganensis</name>
    <dbReference type="NCBI Taxonomy" id="1134687"/>
    <lineage>
        <taxon>Bacteria</taxon>
        <taxon>Pseudomonadati</taxon>
        <taxon>Pseudomonadota</taxon>
        <taxon>Gammaproteobacteria</taxon>
        <taxon>Enterobacterales</taxon>
        <taxon>Enterobacteriaceae</taxon>
        <taxon>Klebsiella/Raoultella group</taxon>
        <taxon>Klebsiella</taxon>
    </lineage>
</organism>
<dbReference type="AlphaFoldDB" id="A0A2J5Q2X0"/>
<protein>
    <submittedName>
        <fullName evidence="1">Uncharacterized protein</fullName>
    </submittedName>
</protein>
<accession>A0A2J5Q2X0</accession>
<gene>
    <name evidence="1" type="ORF">CWN49_07415</name>
</gene>
<evidence type="ECO:0000313" key="1">
    <source>
        <dbReference type="EMBL" id="PLO72651.1"/>
    </source>
</evidence>
<dbReference type="KEGG" id="kom:HR38_17320"/>
<reference evidence="1 2" key="1">
    <citation type="submission" date="2017-11" db="EMBL/GenBank/DDBJ databases">
        <authorList>
            <person name="Han C.G."/>
        </authorList>
    </citation>
    <scope>NUCLEOTIDE SEQUENCE [LARGE SCALE GENOMIC DNA]</scope>
    <source>
        <strain evidence="1 2">A10</strain>
    </source>
</reference>
<comment type="caution">
    <text evidence="1">The sequence shown here is derived from an EMBL/GenBank/DDBJ whole genome shotgun (WGS) entry which is preliminary data.</text>
</comment>
<proteinExistence type="predicted"/>
<reference evidence="1 2" key="2">
    <citation type="submission" date="2018-01" db="EMBL/GenBank/DDBJ databases">
        <title>Genomic study of Klebsiella pneumoniae.</title>
        <authorList>
            <person name="Yang Y."/>
            <person name="Bicalho R."/>
        </authorList>
    </citation>
    <scope>NUCLEOTIDE SEQUENCE [LARGE SCALE GENOMIC DNA]</scope>
    <source>
        <strain evidence="1 2">A10</strain>
    </source>
</reference>
<sequence length="72" mass="7844">MVIMLTIPVILQAAYVLALLLGSSMSLALTGRLDKALSMLLEAHALAAFKQLELFRVFADIKGPFRGLFLLP</sequence>